<evidence type="ECO:0000256" key="7">
    <source>
        <dbReference type="PROSITE-ProRule" id="PRU00473"/>
    </source>
</evidence>
<dbReference type="PROSITE" id="PS51123">
    <property type="entry name" value="OMPA_2"/>
    <property type="match status" value="1"/>
</dbReference>
<feature type="domain" description="OmpA-like" evidence="9">
    <location>
        <begin position="139"/>
        <end position="259"/>
    </location>
</feature>
<proteinExistence type="inferred from homology"/>
<dbReference type="AlphaFoldDB" id="D5C242"/>
<dbReference type="EMBL" id="CP001798">
    <property type="protein sequence ID" value="ADE16630.1"/>
    <property type="molecule type" value="Genomic_DNA"/>
</dbReference>
<dbReference type="HOGENOM" id="CLU_016890_0_0_6"/>
<evidence type="ECO:0000256" key="8">
    <source>
        <dbReference type="SAM" id="Phobius"/>
    </source>
</evidence>
<comment type="subcellular location">
    <subcellularLocation>
        <location evidence="1">Cell membrane</location>
        <topology evidence="1">Single-pass membrane protein</topology>
    </subcellularLocation>
</comment>
<dbReference type="KEGG" id="nhl:Nhal_3607"/>
<dbReference type="PANTHER" id="PTHR30329">
    <property type="entry name" value="STATOR ELEMENT OF FLAGELLAR MOTOR COMPLEX"/>
    <property type="match status" value="1"/>
</dbReference>
<organism evidence="10 11">
    <name type="scientific">Nitrosococcus halophilus (strain Nc4)</name>
    <dbReference type="NCBI Taxonomy" id="472759"/>
    <lineage>
        <taxon>Bacteria</taxon>
        <taxon>Pseudomonadati</taxon>
        <taxon>Pseudomonadota</taxon>
        <taxon>Gammaproteobacteria</taxon>
        <taxon>Chromatiales</taxon>
        <taxon>Chromatiaceae</taxon>
        <taxon>Nitrosococcus</taxon>
    </lineage>
</organism>
<gene>
    <name evidence="10" type="ordered locus">Nhal_3607</name>
</gene>
<dbReference type="InterPro" id="IPR006665">
    <property type="entry name" value="OmpA-like"/>
</dbReference>
<keyword evidence="3" id="KW-1003">Cell membrane</keyword>
<feature type="transmembrane region" description="Helical" evidence="8">
    <location>
        <begin position="20"/>
        <end position="37"/>
    </location>
</feature>
<dbReference type="InterPro" id="IPR036737">
    <property type="entry name" value="OmpA-like_sf"/>
</dbReference>
<sequence>MARRRWQEDQENHERWLVSYADFITLLFAFFVVMYAVSSVNEGKYRVLSESLTAIFPQASRRIEPIEVGGPGVVSGSSPIEIEALPAIPSSAQTLGISFPSAATQEHSAMTSLKAITEEVRITLQPLIDEDLVRLRQGQEWLEVEINDRVLFTSGSAKLEAEAVPVLKKLAKILRRFPNPIQVEGFTDNVPISTAVFPSNWELSSARAASVVHLFDRFGVSPARMAAIGYGQYRPVADNSTPEGRRRNRRVALVILGRPLSRRTLEAQGSPASGVQAKK</sequence>
<dbReference type="InterPro" id="IPR050330">
    <property type="entry name" value="Bact_OuterMem_StrucFunc"/>
</dbReference>
<evidence type="ECO:0000313" key="10">
    <source>
        <dbReference type="EMBL" id="ADE16630.1"/>
    </source>
</evidence>
<dbReference type="STRING" id="472759.Nhal_3607"/>
<dbReference type="RefSeq" id="WP_013034479.1">
    <property type="nucleotide sequence ID" value="NC_013960.1"/>
</dbReference>
<keyword evidence="11" id="KW-1185">Reference proteome</keyword>
<dbReference type="InterPro" id="IPR025713">
    <property type="entry name" value="MotB-like_N_dom"/>
</dbReference>
<dbReference type="NCBIfam" id="NF006541">
    <property type="entry name" value="PRK09038.1"/>
    <property type="match status" value="1"/>
</dbReference>
<evidence type="ECO:0000259" key="9">
    <source>
        <dbReference type="PROSITE" id="PS51123"/>
    </source>
</evidence>
<dbReference type="Proteomes" id="UP000001844">
    <property type="component" value="Chromosome"/>
</dbReference>
<dbReference type="Pfam" id="PF00691">
    <property type="entry name" value="OmpA"/>
    <property type="match status" value="1"/>
</dbReference>
<dbReference type="Gene3D" id="3.30.1330.60">
    <property type="entry name" value="OmpA-like domain"/>
    <property type="match status" value="1"/>
</dbReference>
<dbReference type="Pfam" id="PF13677">
    <property type="entry name" value="MotB_plug"/>
    <property type="match status" value="1"/>
</dbReference>
<dbReference type="PRINTS" id="PR01023">
    <property type="entry name" value="NAFLGMOTY"/>
</dbReference>
<evidence type="ECO:0000256" key="3">
    <source>
        <dbReference type="ARBA" id="ARBA00022475"/>
    </source>
</evidence>
<keyword evidence="5 8" id="KW-1133">Transmembrane helix</keyword>
<comment type="similarity">
    <text evidence="2">Belongs to the MotB family.</text>
</comment>
<evidence type="ECO:0000256" key="6">
    <source>
        <dbReference type="ARBA" id="ARBA00023136"/>
    </source>
</evidence>
<evidence type="ECO:0000256" key="2">
    <source>
        <dbReference type="ARBA" id="ARBA00008914"/>
    </source>
</evidence>
<evidence type="ECO:0000256" key="4">
    <source>
        <dbReference type="ARBA" id="ARBA00022692"/>
    </source>
</evidence>
<name>D5C242_NITHN</name>
<dbReference type="CDD" id="cd07185">
    <property type="entry name" value="OmpA_C-like"/>
    <property type="match status" value="1"/>
</dbReference>
<dbReference type="SUPFAM" id="SSF103088">
    <property type="entry name" value="OmpA-like"/>
    <property type="match status" value="1"/>
</dbReference>
<keyword evidence="6 7" id="KW-0472">Membrane</keyword>
<evidence type="ECO:0000256" key="5">
    <source>
        <dbReference type="ARBA" id="ARBA00022989"/>
    </source>
</evidence>
<dbReference type="OrthoDB" id="9815217at2"/>
<accession>D5C242</accession>
<dbReference type="GO" id="GO:0005886">
    <property type="term" value="C:plasma membrane"/>
    <property type="evidence" value="ECO:0007669"/>
    <property type="project" value="UniProtKB-SubCell"/>
</dbReference>
<keyword evidence="4 8" id="KW-0812">Transmembrane</keyword>
<reference evidence="11" key="1">
    <citation type="submission" date="2010-04" db="EMBL/GenBank/DDBJ databases">
        <title>Complete genome sequence of Nitrosococcus halophilus Nc4, a salt-adapted, aerobic obligate ammonia-oxidizing sulfur purple bacterium.</title>
        <authorList>
            <consortium name="US DOE Joint Genome Institute"/>
            <person name="Campbell M.A."/>
            <person name="Malfatti S.A."/>
            <person name="Chain P.S.G."/>
            <person name="Heidelberg J.F."/>
            <person name="Ward B.B."/>
            <person name="Klotz M.G."/>
        </authorList>
    </citation>
    <scope>NUCLEOTIDE SEQUENCE [LARGE SCALE GENOMIC DNA]</scope>
    <source>
        <strain evidence="11">Nc4</strain>
    </source>
</reference>
<evidence type="ECO:0000313" key="11">
    <source>
        <dbReference type="Proteomes" id="UP000001844"/>
    </source>
</evidence>
<dbReference type="eggNOG" id="COG1360">
    <property type="taxonomic scope" value="Bacteria"/>
</dbReference>
<dbReference type="PANTHER" id="PTHR30329:SF20">
    <property type="entry name" value="EXPORTED PROTEIN"/>
    <property type="match status" value="1"/>
</dbReference>
<protein>
    <submittedName>
        <fullName evidence="10">OmpA/MotB domain protein</fullName>
    </submittedName>
</protein>
<evidence type="ECO:0000256" key="1">
    <source>
        <dbReference type="ARBA" id="ARBA00004162"/>
    </source>
</evidence>